<gene>
    <name evidence="2" type="ORF">M23134_02154</name>
</gene>
<protein>
    <submittedName>
        <fullName evidence="2">Uncharacterized protein</fullName>
    </submittedName>
</protein>
<name>A1ZND3_MICM2</name>
<keyword evidence="1" id="KW-0472">Membrane</keyword>
<evidence type="ECO:0000313" key="3">
    <source>
        <dbReference type="Proteomes" id="UP000004095"/>
    </source>
</evidence>
<keyword evidence="3" id="KW-1185">Reference proteome</keyword>
<dbReference type="RefSeq" id="WP_004155968.1">
    <property type="nucleotide sequence ID" value="NZ_AAWS01000018.1"/>
</dbReference>
<sequence length="257" mass="30195">MQFFLFNEGAPHLLFLKGKAVHKNYLITGKYFHQKMFILEFCRNSLSMMTTPTIGTFSLSRNLRLLQDKKTVSIQRLYKYRWLYVSVLGIMSITLIFFTLMIAYLAFAEGRPAYLGGVALFLIIDISMFFLLRNYIFSKEVLTLDLAQKTVGFRFGRKKRYHFSFAEVTQWQLRGEIYQHSRGKYVHAKLYLILASPQAQVAGKQYLTLFTFLPSGLGMNDSPKTRESAYQRGKEVCEKLQELTQIPWKWYDYQKIR</sequence>
<dbReference type="AlphaFoldDB" id="A1ZND3"/>
<evidence type="ECO:0000313" key="2">
    <source>
        <dbReference type="EMBL" id="EAY28044.1"/>
    </source>
</evidence>
<dbReference type="Proteomes" id="UP000004095">
    <property type="component" value="Unassembled WGS sequence"/>
</dbReference>
<keyword evidence="1" id="KW-1133">Transmembrane helix</keyword>
<reference evidence="2 3" key="1">
    <citation type="submission" date="2007-01" db="EMBL/GenBank/DDBJ databases">
        <authorList>
            <person name="Haygood M."/>
            <person name="Podell S."/>
            <person name="Anderson C."/>
            <person name="Hopkinson B."/>
            <person name="Roe K."/>
            <person name="Barbeau K."/>
            <person name="Gaasterland T."/>
            <person name="Ferriera S."/>
            <person name="Johnson J."/>
            <person name="Kravitz S."/>
            <person name="Beeson K."/>
            <person name="Sutton G."/>
            <person name="Rogers Y.-H."/>
            <person name="Friedman R."/>
            <person name="Frazier M."/>
            <person name="Venter J.C."/>
        </authorList>
    </citation>
    <scope>NUCLEOTIDE SEQUENCE [LARGE SCALE GENOMIC DNA]</scope>
    <source>
        <strain evidence="2 3">ATCC 23134</strain>
    </source>
</reference>
<proteinExistence type="predicted"/>
<keyword evidence="1" id="KW-0812">Transmembrane</keyword>
<accession>A1ZND3</accession>
<feature type="transmembrane region" description="Helical" evidence="1">
    <location>
        <begin position="82"/>
        <end position="107"/>
    </location>
</feature>
<dbReference type="EMBL" id="AAWS01000018">
    <property type="protein sequence ID" value="EAY28044.1"/>
    <property type="molecule type" value="Genomic_DNA"/>
</dbReference>
<evidence type="ECO:0000256" key="1">
    <source>
        <dbReference type="SAM" id="Phobius"/>
    </source>
</evidence>
<feature type="transmembrane region" description="Helical" evidence="1">
    <location>
        <begin position="113"/>
        <end position="132"/>
    </location>
</feature>
<organism evidence="2 3">
    <name type="scientific">Microscilla marina ATCC 23134</name>
    <dbReference type="NCBI Taxonomy" id="313606"/>
    <lineage>
        <taxon>Bacteria</taxon>
        <taxon>Pseudomonadati</taxon>
        <taxon>Bacteroidota</taxon>
        <taxon>Cytophagia</taxon>
        <taxon>Cytophagales</taxon>
        <taxon>Microscillaceae</taxon>
        <taxon>Microscilla</taxon>
    </lineage>
</organism>
<comment type="caution">
    <text evidence="2">The sequence shown here is derived from an EMBL/GenBank/DDBJ whole genome shotgun (WGS) entry which is preliminary data.</text>
</comment>